<gene>
    <name evidence="1" type="ORF">SAMN05878503_105134</name>
</gene>
<evidence type="ECO:0000313" key="1">
    <source>
        <dbReference type="EMBL" id="SNX70225.1"/>
    </source>
</evidence>
<evidence type="ECO:0000313" key="2">
    <source>
        <dbReference type="Proteomes" id="UP000219467"/>
    </source>
</evidence>
<dbReference type="GO" id="GO:0070573">
    <property type="term" value="F:metallodipeptidase activity"/>
    <property type="evidence" value="ECO:0007669"/>
    <property type="project" value="InterPro"/>
</dbReference>
<reference evidence="2" key="1">
    <citation type="submission" date="2017-08" db="EMBL/GenBank/DDBJ databases">
        <authorList>
            <person name="Varghese N."/>
            <person name="Submissions S."/>
        </authorList>
    </citation>
    <scope>NUCLEOTIDE SEQUENCE [LARGE SCALE GENOMIC DNA]</scope>
    <source>
        <strain evidence="2">JA234</strain>
    </source>
</reference>
<dbReference type="PROSITE" id="PS51365">
    <property type="entry name" value="RENAL_DIPEPTIDASE_2"/>
    <property type="match status" value="1"/>
</dbReference>
<protein>
    <submittedName>
        <fullName evidence="1">Dipeptidase AC</fullName>
    </submittedName>
</protein>
<dbReference type="GO" id="GO:0006508">
    <property type="term" value="P:proteolysis"/>
    <property type="evidence" value="ECO:0007669"/>
    <property type="project" value="InterPro"/>
</dbReference>
<sequence length="355" mass="38512">MTPPIPVFDGHNDFLLRLVRNPAARQAIWLHGDGNGHLDLPRMRKGGFAGGFFAIYIPSPQPHDAPDFEAMMNNPPFDLPLPALIRHEQAQPVALAMAGHLLWMERAAPGAFRICRSTADLRACLADGVIAGIMHMEGAEAIGPDLDALHLFHALGLRSLGPVWSRPTVFGHGVPFRFPGTPDTGEGLTEAGLRLIAECNRLKIMVDLSHLNEKGFDDVARISDAPLVATHSNAHAVTPSTRNLTDRQLAMIRDSGGMVGLNFATSFLREDGRQSAAMGWEPVLRHLDHLIAHLGEDHVGLGSDFDGATIPELIGDVTGLPALQDAMRAHGYDTALLRKLCHENWLAVLDRTWGG</sequence>
<organism evidence="1 2">
    <name type="scientific">Cereibacter ovatus</name>
    <dbReference type="NCBI Taxonomy" id="439529"/>
    <lineage>
        <taxon>Bacteria</taxon>
        <taxon>Pseudomonadati</taxon>
        <taxon>Pseudomonadota</taxon>
        <taxon>Alphaproteobacteria</taxon>
        <taxon>Rhodobacterales</taxon>
        <taxon>Paracoccaceae</taxon>
        <taxon>Cereibacter</taxon>
    </lineage>
</organism>
<dbReference type="InterPro" id="IPR032466">
    <property type="entry name" value="Metal_Hydrolase"/>
</dbReference>
<keyword evidence="2" id="KW-1185">Reference proteome</keyword>
<accession>A0A285CS28</accession>
<dbReference type="Proteomes" id="UP000219467">
    <property type="component" value="Unassembled WGS sequence"/>
</dbReference>
<dbReference type="PANTHER" id="PTHR10443:SF12">
    <property type="entry name" value="DIPEPTIDASE"/>
    <property type="match status" value="1"/>
</dbReference>
<dbReference type="CDD" id="cd01301">
    <property type="entry name" value="rDP_like"/>
    <property type="match status" value="1"/>
</dbReference>
<dbReference type="Gene3D" id="3.20.20.140">
    <property type="entry name" value="Metal-dependent hydrolases"/>
    <property type="match status" value="1"/>
</dbReference>
<dbReference type="EMBL" id="OAOQ01000005">
    <property type="protein sequence ID" value="SNX70225.1"/>
    <property type="molecule type" value="Genomic_DNA"/>
</dbReference>
<proteinExistence type="predicted"/>
<dbReference type="InterPro" id="IPR008257">
    <property type="entry name" value="Pept_M19"/>
</dbReference>
<dbReference type="AlphaFoldDB" id="A0A285CS28"/>
<dbReference type="SUPFAM" id="SSF51556">
    <property type="entry name" value="Metallo-dependent hydrolases"/>
    <property type="match status" value="1"/>
</dbReference>
<dbReference type="RefSeq" id="WP_097030218.1">
    <property type="nucleotide sequence ID" value="NZ_OAOQ01000005.1"/>
</dbReference>
<dbReference type="Pfam" id="PF01244">
    <property type="entry name" value="Peptidase_M19"/>
    <property type="match status" value="1"/>
</dbReference>
<name>A0A285CS28_9RHOB</name>
<dbReference type="PANTHER" id="PTHR10443">
    <property type="entry name" value="MICROSOMAL DIPEPTIDASE"/>
    <property type="match status" value="1"/>
</dbReference>
<dbReference type="OrthoDB" id="9804920at2"/>